<feature type="compositionally biased region" description="Basic and acidic residues" evidence="1">
    <location>
        <begin position="101"/>
        <end position="117"/>
    </location>
</feature>
<gene>
    <name evidence="3" type="ORF">P0Y56_01405</name>
</gene>
<evidence type="ECO:0000313" key="4">
    <source>
        <dbReference type="Proteomes" id="UP001218362"/>
    </source>
</evidence>
<dbReference type="AlphaFoldDB" id="A0AAJ5X6Q6"/>
<name>A0AAJ5X6Q6_9SPHN</name>
<sequence>MNAQRLKAFAGTAALVSTIALASSATPAAAQASDANVLSIMRECAKISDPSARLACYDNNIRMGVQSGAIPGAGGPVRGGGAVIAGGSGNGAQGFGAKSMKSPDRFQSGEDRGEGPDEIRAKITDVAEREPGIWRVTLDDGAEWTFSESVARSFRVPRKGALVEIQKASLGSFLMIVDGQQGVRVRRTK</sequence>
<feature type="region of interest" description="Disordered" evidence="1">
    <location>
        <begin position="94"/>
        <end position="117"/>
    </location>
</feature>
<keyword evidence="2" id="KW-0732">Signal</keyword>
<proteinExistence type="predicted"/>
<evidence type="ECO:0000313" key="3">
    <source>
        <dbReference type="EMBL" id="WEK46970.1"/>
    </source>
</evidence>
<feature type="signal peptide" evidence="2">
    <location>
        <begin position="1"/>
        <end position="22"/>
    </location>
</feature>
<organism evidence="3 4">
    <name type="scientific">Candidatus Andeanibacterium colombiense</name>
    <dbReference type="NCBI Taxonomy" id="3121345"/>
    <lineage>
        <taxon>Bacteria</taxon>
        <taxon>Pseudomonadati</taxon>
        <taxon>Pseudomonadota</taxon>
        <taxon>Alphaproteobacteria</taxon>
        <taxon>Sphingomonadales</taxon>
        <taxon>Sphingomonadaceae</taxon>
        <taxon>Candidatus Andeanibacterium</taxon>
    </lineage>
</organism>
<feature type="chain" id="PRO_5042608135" evidence="2">
    <location>
        <begin position="23"/>
        <end position="189"/>
    </location>
</feature>
<dbReference type="KEGG" id="acob:P0Y56_01405"/>
<reference evidence="3" key="1">
    <citation type="submission" date="2023-03" db="EMBL/GenBank/DDBJ databases">
        <title>Andean soil-derived lignocellulolytic bacterial consortium as a source of novel taxa and putative plastic-active enzymes.</title>
        <authorList>
            <person name="Diaz-Garcia L."/>
            <person name="Chuvochina M."/>
            <person name="Feuerriegel G."/>
            <person name="Bunk B."/>
            <person name="Sproer C."/>
            <person name="Streit W.R."/>
            <person name="Rodriguez L.M."/>
            <person name="Overmann J."/>
            <person name="Jimenez D.J."/>
        </authorList>
    </citation>
    <scope>NUCLEOTIDE SEQUENCE</scope>
    <source>
        <strain evidence="3">MAG 26</strain>
    </source>
</reference>
<protein>
    <submittedName>
        <fullName evidence="3">Uncharacterized protein</fullName>
    </submittedName>
</protein>
<evidence type="ECO:0000256" key="1">
    <source>
        <dbReference type="SAM" id="MobiDB-lite"/>
    </source>
</evidence>
<evidence type="ECO:0000256" key="2">
    <source>
        <dbReference type="SAM" id="SignalP"/>
    </source>
</evidence>
<dbReference type="Proteomes" id="UP001218362">
    <property type="component" value="Chromosome"/>
</dbReference>
<accession>A0AAJ5X6Q6</accession>
<dbReference type="EMBL" id="CP119316">
    <property type="protein sequence ID" value="WEK46970.1"/>
    <property type="molecule type" value="Genomic_DNA"/>
</dbReference>